<accession>A0ABR3XF86</accession>
<dbReference type="Proteomes" id="UP001583193">
    <property type="component" value="Unassembled WGS sequence"/>
</dbReference>
<evidence type="ECO:0000313" key="2">
    <source>
        <dbReference type="Proteomes" id="UP001583193"/>
    </source>
</evidence>
<protein>
    <submittedName>
        <fullName evidence="1">Uncharacterized protein</fullName>
    </submittedName>
</protein>
<organism evidence="1 2">
    <name type="scientific">Paecilomyces lecythidis</name>
    <dbReference type="NCBI Taxonomy" id="3004212"/>
    <lineage>
        <taxon>Eukaryota</taxon>
        <taxon>Fungi</taxon>
        <taxon>Dikarya</taxon>
        <taxon>Ascomycota</taxon>
        <taxon>Pezizomycotina</taxon>
        <taxon>Eurotiomycetes</taxon>
        <taxon>Eurotiomycetidae</taxon>
        <taxon>Eurotiales</taxon>
        <taxon>Thermoascaceae</taxon>
        <taxon>Paecilomyces</taxon>
    </lineage>
</organism>
<proteinExistence type="predicted"/>
<reference evidence="1 2" key="1">
    <citation type="journal article" date="2024" name="IMA Fungus">
        <title>IMA Genome - F19 : A genome assembly and annotation guide to empower mycologists, including annotated draft genome sequences of Ceratocystis pirilliformis, Diaporthe australafricana, Fusarium ophioides, Paecilomyces lecythidis, and Sporothrix stenoceras.</title>
        <authorList>
            <person name="Aylward J."/>
            <person name="Wilson A.M."/>
            <person name="Visagie C.M."/>
            <person name="Spraker J."/>
            <person name="Barnes I."/>
            <person name="Buitendag C."/>
            <person name="Ceriani C."/>
            <person name="Del Mar Angel L."/>
            <person name="du Plessis D."/>
            <person name="Fuchs T."/>
            <person name="Gasser K."/>
            <person name="Kramer D."/>
            <person name="Li W."/>
            <person name="Munsamy K."/>
            <person name="Piso A."/>
            <person name="Price J.L."/>
            <person name="Sonnekus B."/>
            <person name="Thomas C."/>
            <person name="van der Nest A."/>
            <person name="van Dijk A."/>
            <person name="van Heerden A."/>
            <person name="van Vuuren N."/>
            <person name="Yilmaz N."/>
            <person name="Duong T.A."/>
            <person name="van der Merwe N.A."/>
            <person name="Wingfield M.J."/>
            <person name="Wingfield B.D."/>
        </authorList>
    </citation>
    <scope>NUCLEOTIDE SEQUENCE [LARGE SCALE GENOMIC DNA]</scope>
    <source>
        <strain evidence="1 2">CMW 18167</strain>
    </source>
</reference>
<evidence type="ECO:0000313" key="1">
    <source>
        <dbReference type="EMBL" id="KAL1874591.1"/>
    </source>
</evidence>
<dbReference type="EMBL" id="JAVDPF010000019">
    <property type="protein sequence ID" value="KAL1874591.1"/>
    <property type="molecule type" value="Genomic_DNA"/>
</dbReference>
<comment type="caution">
    <text evidence="1">The sequence shown here is derived from an EMBL/GenBank/DDBJ whole genome shotgun (WGS) entry which is preliminary data.</text>
</comment>
<sequence length="178" mass="19249">MVFGFGNSQQTAWGKVDASVEELLIAARALHKTVEPDPSDLGILGAGSIGARAESVRQAINKLNKAMAACAAAESDGKMQEYQIESVLHRIEINSPLLIGVLERMGTVHFHRFRELGMGLPTIVKAALTWIESSTKACCTTLERVNKSPELVQRISLINNRLLDAASEALEVYSGTES</sequence>
<keyword evidence="2" id="KW-1185">Reference proteome</keyword>
<gene>
    <name evidence="1" type="ORF">Plec18167_005823</name>
</gene>
<name>A0ABR3XF86_9EURO</name>